<dbReference type="AlphaFoldDB" id="A0A6A6A6D0"/>
<evidence type="ECO:0000256" key="2">
    <source>
        <dbReference type="SAM" id="SignalP"/>
    </source>
</evidence>
<dbReference type="OrthoDB" id="1601230at2759"/>
<evidence type="ECO:0000313" key="4">
    <source>
        <dbReference type="EMBL" id="KAF2127439.1"/>
    </source>
</evidence>
<reference evidence="4" key="1">
    <citation type="journal article" date="2020" name="Stud. Mycol.">
        <title>101 Dothideomycetes genomes: a test case for predicting lifestyles and emergence of pathogens.</title>
        <authorList>
            <person name="Haridas S."/>
            <person name="Albert R."/>
            <person name="Binder M."/>
            <person name="Bloem J."/>
            <person name="Labutti K."/>
            <person name="Salamov A."/>
            <person name="Andreopoulos B."/>
            <person name="Baker S."/>
            <person name="Barry K."/>
            <person name="Bills G."/>
            <person name="Bluhm B."/>
            <person name="Cannon C."/>
            <person name="Castanera R."/>
            <person name="Culley D."/>
            <person name="Daum C."/>
            <person name="Ezra D."/>
            <person name="Gonzalez J."/>
            <person name="Henrissat B."/>
            <person name="Kuo A."/>
            <person name="Liang C."/>
            <person name="Lipzen A."/>
            <person name="Lutzoni F."/>
            <person name="Magnuson J."/>
            <person name="Mondo S."/>
            <person name="Nolan M."/>
            <person name="Ohm R."/>
            <person name="Pangilinan J."/>
            <person name="Park H.-J."/>
            <person name="Ramirez L."/>
            <person name="Alfaro M."/>
            <person name="Sun H."/>
            <person name="Tritt A."/>
            <person name="Yoshinaga Y."/>
            <person name="Zwiers L.-H."/>
            <person name="Turgeon B."/>
            <person name="Goodwin S."/>
            <person name="Spatafora J."/>
            <person name="Crous P."/>
            <person name="Grigoriev I."/>
        </authorList>
    </citation>
    <scope>NUCLEOTIDE SEQUENCE</scope>
    <source>
        <strain evidence="4">CBS 119687</strain>
    </source>
</reference>
<accession>A0A6A6A6D0</accession>
<dbReference type="EMBL" id="ML977511">
    <property type="protein sequence ID" value="KAF2127439.1"/>
    <property type="molecule type" value="Genomic_DNA"/>
</dbReference>
<dbReference type="SUPFAM" id="SSF54909">
    <property type="entry name" value="Dimeric alpha+beta barrel"/>
    <property type="match status" value="1"/>
</dbReference>
<sequence length="153" mass="17033">MIVPRKAFGTLVLVLLLSCFVIFSQQWQGMLFGNPGPIVPYTTHIVLFQFKDGTSPIAIKEIASKFIALKRSCIHPSTQRPYIFSLSGGKDISIEKLQNGISHAFVLQFYSNADRDYYVNEDPVHQTFKEAAGAVVQQTLVVDYQDGVFTEAG</sequence>
<name>A0A6A6A6D0_9PLEO</name>
<feature type="chain" id="PRO_5025575056" description="Stress-response A/B barrel domain-containing protein" evidence="2">
    <location>
        <begin position="25"/>
        <end position="153"/>
    </location>
</feature>
<dbReference type="InterPro" id="IPR011008">
    <property type="entry name" value="Dimeric_a/b-barrel"/>
</dbReference>
<dbReference type="Proteomes" id="UP000799771">
    <property type="component" value="Unassembled WGS sequence"/>
</dbReference>
<keyword evidence="5" id="KW-1185">Reference proteome</keyword>
<dbReference type="Gene3D" id="3.30.70.100">
    <property type="match status" value="1"/>
</dbReference>
<comment type="subunit">
    <text evidence="1">Homodimer.</text>
</comment>
<dbReference type="RefSeq" id="XP_033521828.1">
    <property type="nucleotide sequence ID" value="XM_033668595.1"/>
</dbReference>
<dbReference type="InterPro" id="IPR044662">
    <property type="entry name" value="HS1/DABB1-like"/>
</dbReference>
<evidence type="ECO:0000256" key="1">
    <source>
        <dbReference type="ARBA" id="ARBA00011738"/>
    </source>
</evidence>
<dbReference type="InterPro" id="IPR013097">
    <property type="entry name" value="Dabb"/>
</dbReference>
<evidence type="ECO:0000259" key="3">
    <source>
        <dbReference type="PROSITE" id="PS51502"/>
    </source>
</evidence>
<dbReference type="Pfam" id="PF07876">
    <property type="entry name" value="Dabb"/>
    <property type="match status" value="1"/>
</dbReference>
<gene>
    <name evidence="4" type="ORF">P153DRAFT_368731</name>
</gene>
<dbReference type="GeneID" id="54409027"/>
<feature type="domain" description="Stress-response A/B barrel" evidence="3">
    <location>
        <begin position="42"/>
        <end position="144"/>
    </location>
</feature>
<feature type="signal peptide" evidence="2">
    <location>
        <begin position="1"/>
        <end position="24"/>
    </location>
</feature>
<proteinExistence type="predicted"/>
<evidence type="ECO:0000313" key="5">
    <source>
        <dbReference type="Proteomes" id="UP000799771"/>
    </source>
</evidence>
<keyword evidence="2" id="KW-0732">Signal</keyword>
<dbReference type="PANTHER" id="PTHR33178:SF10">
    <property type="entry name" value="STRESS-RESPONSE A_B BARREL DOMAIN-CONTAINING PROTEIN"/>
    <property type="match status" value="1"/>
</dbReference>
<dbReference type="SMART" id="SM00886">
    <property type="entry name" value="Dabb"/>
    <property type="match status" value="1"/>
</dbReference>
<organism evidence="4 5">
    <name type="scientific">Dothidotthia symphoricarpi CBS 119687</name>
    <dbReference type="NCBI Taxonomy" id="1392245"/>
    <lineage>
        <taxon>Eukaryota</taxon>
        <taxon>Fungi</taxon>
        <taxon>Dikarya</taxon>
        <taxon>Ascomycota</taxon>
        <taxon>Pezizomycotina</taxon>
        <taxon>Dothideomycetes</taxon>
        <taxon>Pleosporomycetidae</taxon>
        <taxon>Pleosporales</taxon>
        <taxon>Dothidotthiaceae</taxon>
        <taxon>Dothidotthia</taxon>
    </lineage>
</organism>
<dbReference type="PANTHER" id="PTHR33178">
    <property type="match status" value="1"/>
</dbReference>
<protein>
    <recommendedName>
        <fullName evidence="3">Stress-response A/B barrel domain-containing protein</fullName>
    </recommendedName>
</protein>
<dbReference type="PROSITE" id="PS51502">
    <property type="entry name" value="S_R_A_B_BARREL"/>
    <property type="match status" value="1"/>
</dbReference>
<dbReference type="PROSITE" id="PS51257">
    <property type="entry name" value="PROKAR_LIPOPROTEIN"/>
    <property type="match status" value="1"/>
</dbReference>